<dbReference type="Proteomes" id="UP000694018">
    <property type="component" value="Chromosome"/>
</dbReference>
<dbReference type="GO" id="GO:0008381">
    <property type="term" value="F:mechanosensitive monoatomic ion channel activity"/>
    <property type="evidence" value="ECO:0007669"/>
    <property type="project" value="InterPro"/>
</dbReference>
<dbReference type="OrthoDB" id="31543at2157"/>
<keyword evidence="1" id="KW-0812">Transmembrane</keyword>
<keyword evidence="1" id="KW-1133">Transmembrane helix</keyword>
<dbReference type="InterPro" id="IPR045275">
    <property type="entry name" value="MscS_archaea/bacteria_type"/>
</dbReference>
<organism evidence="3 4">
    <name type="scientific">Saccharolobus shibatae (strain ATCC 51178 / DSM 5389 / JCM 8931 / NBRC 15437 / B12)</name>
    <name type="common">Sulfolobus shibatae</name>
    <dbReference type="NCBI Taxonomy" id="523848"/>
    <lineage>
        <taxon>Archaea</taxon>
        <taxon>Thermoproteota</taxon>
        <taxon>Thermoprotei</taxon>
        <taxon>Sulfolobales</taxon>
        <taxon>Sulfolobaceae</taxon>
        <taxon>Saccharolobus</taxon>
    </lineage>
</organism>
<evidence type="ECO:0000313" key="3">
    <source>
        <dbReference type="EMBL" id="QXJ29962.1"/>
    </source>
</evidence>
<dbReference type="KEGG" id="sshi:J5U23_02849"/>
<feature type="transmembrane region" description="Helical" evidence="1">
    <location>
        <begin position="87"/>
        <end position="120"/>
    </location>
</feature>
<gene>
    <name evidence="3" type="ORF">J5U23_02849</name>
</gene>
<proteinExistence type="predicted"/>
<name>A0A8F5BR84_SACSH</name>
<dbReference type="AlphaFoldDB" id="A0A8F5BR84"/>
<accession>A0A8F5BR84</accession>
<feature type="transmembrane region" description="Helical" evidence="1">
    <location>
        <begin position="7"/>
        <end position="28"/>
    </location>
</feature>
<dbReference type="PANTHER" id="PTHR30221">
    <property type="entry name" value="SMALL-CONDUCTANCE MECHANOSENSITIVE CHANNEL"/>
    <property type="match status" value="1"/>
</dbReference>
<dbReference type="Pfam" id="PF00924">
    <property type="entry name" value="MS_channel_2nd"/>
    <property type="match status" value="1"/>
</dbReference>
<dbReference type="EMBL" id="CP077717">
    <property type="protein sequence ID" value="QXJ29962.1"/>
    <property type="molecule type" value="Genomic_DNA"/>
</dbReference>
<keyword evidence="1" id="KW-0472">Membrane</keyword>
<dbReference type="GeneID" id="65564325"/>
<feature type="domain" description="Mechanosensitive ion channel MscS" evidence="2">
    <location>
        <begin position="126"/>
        <end position="211"/>
    </location>
</feature>
<evidence type="ECO:0000313" key="4">
    <source>
        <dbReference type="Proteomes" id="UP000694018"/>
    </source>
</evidence>
<feature type="transmembrane region" description="Helical" evidence="1">
    <location>
        <begin position="48"/>
        <end position="66"/>
    </location>
</feature>
<evidence type="ECO:0000259" key="2">
    <source>
        <dbReference type="Pfam" id="PF00924"/>
    </source>
</evidence>
<dbReference type="RefSeq" id="WP_218266435.1">
    <property type="nucleotide sequence ID" value="NZ_CP077717.1"/>
</dbReference>
<evidence type="ECO:0000256" key="1">
    <source>
        <dbReference type="SAM" id="Phobius"/>
    </source>
</evidence>
<dbReference type="PANTHER" id="PTHR30221:SF1">
    <property type="entry name" value="SMALL-CONDUCTANCE MECHANOSENSITIVE CHANNEL"/>
    <property type="match status" value="1"/>
</dbReference>
<reference evidence="3" key="1">
    <citation type="journal article" date="2021" name="Environ. Microbiol.">
        <title>New insights into the diversity and evolution of the archaeal mobilome from three complete genomes of Saccharolobus shibatae.</title>
        <authorList>
            <person name="Medvedeva S."/>
            <person name="Brandt D."/>
            <person name="Cvirkaite-Krupovic V."/>
            <person name="Liu Y."/>
            <person name="Severinov K."/>
            <person name="Ishino S."/>
            <person name="Ishino Y."/>
            <person name="Prangishvili D."/>
            <person name="Kalinowski J."/>
            <person name="Krupovic M."/>
        </authorList>
    </citation>
    <scope>NUCLEOTIDE SEQUENCE</scope>
    <source>
        <strain evidence="3">B12</strain>
    </source>
</reference>
<dbReference type="GO" id="GO:0016020">
    <property type="term" value="C:membrane"/>
    <property type="evidence" value="ECO:0007669"/>
    <property type="project" value="InterPro"/>
</dbReference>
<protein>
    <submittedName>
        <fullName evidence="3">Integral membrane protein</fullName>
    </submittedName>
</protein>
<dbReference type="InterPro" id="IPR006685">
    <property type="entry name" value="MscS_channel_2nd"/>
</dbReference>
<sequence length="314" mass="35546">MRLSLRFAILIFLSFLVVVLNFIVPYILQGLGITNQSTISSVILYLRIVLYIFIGLWIVSSIAEAIRVYSQKRLGIRANVIANSVKYFGYVLVLLLILLPLGVSSSTLIAGSTFAGLIVGLALQPVLSNFFAGLLIMLTGYITVGDRIRIVSTQVPFYPAQFPAYKYFSTDFIEQGYKGTVVEIDLFYSRILLENLRELRVPNIVLLNSAVLDYTSKYSEEQVINVRVEFPLAFVDISNLENLVKEELKVFNVIEGPYINEQSDKDHVIVLARLKVSVNEDWRKIKSDALKRLLRLRQELIAKKQQDSQQIKAS</sequence>
<feature type="transmembrane region" description="Helical" evidence="1">
    <location>
        <begin position="126"/>
        <end position="144"/>
    </location>
</feature>